<evidence type="ECO:0000313" key="2">
    <source>
        <dbReference type="EMBL" id="KAK8113814.1"/>
    </source>
</evidence>
<evidence type="ECO:0000259" key="1">
    <source>
        <dbReference type="Pfam" id="PF09414"/>
    </source>
</evidence>
<feature type="domain" description="RNA ligase" evidence="1">
    <location>
        <begin position="190"/>
        <end position="372"/>
    </location>
</feature>
<gene>
    <name evidence="2" type="ORF">PG999_005883</name>
</gene>
<dbReference type="AlphaFoldDB" id="A0AAW0QUX6"/>
<proteinExistence type="predicted"/>
<name>A0AAW0QUX6_9PEZI</name>
<sequence length="382" mass="42675">MARSLVSVRQISRLQPLEDSAFLLAHVDGWTCAMKQGTAKVGDYILFFEIDSFLPVEDHRFLSLGRSNASNGNLILWNGRYGFHVKSTKQQGTVVSQGLIMPLNIFPEIAKVVAELKEANDTEDALQKLMGIPFENHLKVLKWEQGTAAVKVTKKDDSLGKPPTFFPKTDINRVQNCPNLFTKKYKDAVFQESVKLDGSAATIYFVCRDTAWYESLPALDGRADMPQGRFGVCSRKLDLPDKPDCLFWKTALHYRLPQKLSALGKNLAISGELCGASIGQNREGFATGKHDFFVYRIFDIDAHAVLGPRETEQRAKQLGLKHVPVNGYYRLHDIAASREGLLQRAEGVGMFGKPREGLVYKNVNDGRCFKVISNAYLVENGE</sequence>
<dbReference type="GO" id="GO:0016874">
    <property type="term" value="F:ligase activity"/>
    <property type="evidence" value="ECO:0007669"/>
    <property type="project" value="UniProtKB-KW"/>
</dbReference>
<dbReference type="Pfam" id="PF09414">
    <property type="entry name" value="RNA_ligase"/>
    <property type="match status" value="1"/>
</dbReference>
<reference evidence="2 3" key="1">
    <citation type="submission" date="2023-01" db="EMBL/GenBank/DDBJ databases">
        <title>Analysis of 21 Apiospora genomes using comparative genomics revels a genus with tremendous synthesis potential of carbohydrate active enzymes and secondary metabolites.</title>
        <authorList>
            <person name="Sorensen T."/>
        </authorList>
    </citation>
    <scope>NUCLEOTIDE SEQUENCE [LARGE SCALE GENOMIC DNA]</scope>
    <source>
        <strain evidence="2 3">CBS 117206</strain>
    </source>
</reference>
<dbReference type="Proteomes" id="UP001392437">
    <property type="component" value="Unassembled WGS sequence"/>
</dbReference>
<dbReference type="Pfam" id="PF21189">
    <property type="entry name" value="PHA02142"/>
    <property type="match status" value="1"/>
</dbReference>
<keyword evidence="2" id="KW-0436">Ligase</keyword>
<dbReference type="SUPFAM" id="SSF56091">
    <property type="entry name" value="DNA ligase/mRNA capping enzyme, catalytic domain"/>
    <property type="match status" value="1"/>
</dbReference>
<dbReference type="InterPro" id="IPR021122">
    <property type="entry name" value="RNA_ligase_dom_REL/Rnl2"/>
</dbReference>
<comment type="caution">
    <text evidence="2">The sequence shown here is derived from an EMBL/GenBank/DDBJ whole genome shotgun (WGS) entry which is preliminary data.</text>
</comment>
<protein>
    <submittedName>
        <fullName evidence="2">DRB0094 family RNA ligase</fullName>
    </submittedName>
</protein>
<dbReference type="Gene3D" id="3.30.470.30">
    <property type="entry name" value="DNA ligase/mRNA capping enzyme"/>
    <property type="match status" value="1"/>
</dbReference>
<evidence type="ECO:0000313" key="3">
    <source>
        <dbReference type="Proteomes" id="UP001392437"/>
    </source>
</evidence>
<organism evidence="2 3">
    <name type="scientific">Apiospora kogelbergensis</name>
    <dbReference type="NCBI Taxonomy" id="1337665"/>
    <lineage>
        <taxon>Eukaryota</taxon>
        <taxon>Fungi</taxon>
        <taxon>Dikarya</taxon>
        <taxon>Ascomycota</taxon>
        <taxon>Pezizomycotina</taxon>
        <taxon>Sordariomycetes</taxon>
        <taxon>Xylariomycetidae</taxon>
        <taxon>Amphisphaeriales</taxon>
        <taxon>Apiosporaceae</taxon>
        <taxon>Apiospora</taxon>
    </lineage>
</organism>
<dbReference type="EMBL" id="JAQQWP010000006">
    <property type="protein sequence ID" value="KAK8113814.1"/>
    <property type="molecule type" value="Genomic_DNA"/>
</dbReference>
<keyword evidence="3" id="KW-1185">Reference proteome</keyword>
<accession>A0AAW0QUX6</accession>